<name>A0ABX0SYC9_9PSEU</name>
<dbReference type="Proteomes" id="UP000754495">
    <property type="component" value="Unassembled WGS sequence"/>
</dbReference>
<evidence type="ECO:0000313" key="1">
    <source>
        <dbReference type="EMBL" id="NIH81978.1"/>
    </source>
</evidence>
<dbReference type="EMBL" id="JAANOU010000001">
    <property type="protein sequence ID" value="NIH81978.1"/>
    <property type="molecule type" value="Genomic_DNA"/>
</dbReference>
<protein>
    <submittedName>
        <fullName evidence="1">DNA-binding MarR family transcriptional regulator</fullName>
    </submittedName>
</protein>
<dbReference type="SUPFAM" id="SSF46785">
    <property type="entry name" value="Winged helix' DNA-binding domain"/>
    <property type="match status" value="1"/>
</dbReference>
<sequence>MSRTFERLSRSAYLTRIPDPRDGRRSLARLIPAGESVLAVAEQIARDDSPVIGALGHDAAVRRRLIELIGQLGEGS</sequence>
<accession>A0ABX0SYC9</accession>
<keyword evidence="2" id="KW-1185">Reference proteome</keyword>
<keyword evidence="1" id="KW-0238">DNA-binding</keyword>
<dbReference type="RefSeq" id="WP_243871324.1">
    <property type="nucleotide sequence ID" value="NZ_JAANOU010000001.1"/>
</dbReference>
<gene>
    <name evidence="1" type="ORF">FHX46_004508</name>
</gene>
<dbReference type="InterPro" id="IPR036388">
    <property type="entry name" value="WH-like_DNA-bd_sf"/>
</dbReference>
<proteinExistence type="predicted"/>
<organism evidence="1 2">
    <name type="scientific">Amycolatopsis viridis</name>
    <dbReference type="NCBI Taxonomy" id="185678"/>
    <lineage>
        <taxon>Bacteria</taxon>
        <taxon>Bacillati</taxon>
        <taxon>Actinomycetota</taxon>
        <taxon>Actinomycetes</taxon>
        <taxon>Pseudonocardiales</taxon>
        <taxon>Pseudonocardiaceae</taxon>
        <taxon>Amycolatopsis</taxon>
    </lineage>
</organism>
<evidence type="ECO:0000313" key="2">
    <source>
        <dbReference type="Proteomes" id="UP000754495"/>
    </source>
</evidence>
<reference evidence="1 2" key="1">
    <citation type="submission" date="2020-03" db="EMBL/GenBank/DDBJ databases">
        <title>Sequencing the genomes of 1000 actinobacteria strains.</title>
        <authorList>
            <person name="Klenk H.-P."/>
        </authorList>
    </citation>
    <scope>NUCLEOTIDE SEQUENCE [LARGE SCALE GENOMIC DNA]</scope>
    <source>
        <strain evidence="1 2">DSM 45668</strain>
    </source>
</reference>
<comment type="caution">
    <text evidence="1">The sequence shown here is derived from an EMBL/GenBank/DDBJ whole genome shotgun (WGS) entry which is preliminary data.</text>
</comment>
<dbReference type="GO" id="GO:0003677">
    <property type="term" value="F:DNA binding"/>
    <property type="evidence" value="ECO:0007669"/>
    <property type="project" value="UniProtKB-KW"/>
</dbReference>
<dbReference type="InterPro" id="IPR036390">
    <property type="entry name" value="WH_DNA-bd_sf"/>
</dbReference>
<dbReference type="Gene3D" id="1.10.10.10">
    <property type="entry name" value="Winged helix-like DNA-binding domain superfamily/Winged helix DNA-binding domain"/>
    <property type="match status" value="1"/>
</dbReference>